<dbReference type="AlphaFoldDB" id="A0A4V6A2L5"/>
<dbReference type="InterPro" id="IPR001781">
    <property type="entry name" value="Znf_LIM"/>
</dbReference>
<evidence type="ECO:0000256" key="1">
    <source>
        <dbReference type="ARBA" id="ARBA00022723"/>
    </source>
</evidence>
<dbReference type="PANTHER" id="PTHR24214">
    <property type="entry name" value="PDZ AND LIM DOMAIN PROTEIN ZASP"/>
    <property type="match status" value="1"/>
</dbReference>
<proteinExistence type="predicted"/>
<dbReference type="EMBL" id="AZBU02000004">
    <property type="protein sequence ID" value="TKR79905.1"/>
    <property type="molecule type" value="Genomic_DNA"/>
</dbReference>
<dbReference type="STRING" id="34508.A0A4V6A2L5"/>
<reference evidence="6 7" key="1">
    <citation type="journal article" date="2015" name="Genome Biol.">
        <title>Comparative genomics of Steinernema reveals deeply conserved gene regulatory networks.</title>
        <authorList>
            <person name="Dillman A.R."/>
            <person name="Macchietto M."/>
            <person name="Porter C.F."/>
            <person name="Rogers A."/>
            <person name="Williams B."/>
            <person name="Antoshechkin I."/>
            <person name="Lee M.M."/>
            <person name="Goodwin Z."/>
            <person name="Lu X."/>
            <person name="Lewis E.E."/>
            <person name="Goodrich-Blair H."/>
            <person name="Stock S.P."/>
            <person name="Adams B.J."/>
            <person name="Sternberg P.W."/>
            <person name="Mortazavi A."/>
        </authorList>
    </citation>
    <scope>NUCLEOTIDE SEQUENCE [LARGE SCALE GENOMIC DNA]</scope>
    <source>
        <strain evidence="6 7">ALL</strain>
    </source>
</reference>
<dbReference type="SUPFAM" id="SSF57716">
    <property type="entry name" value="Glucocorticoid receptor-like (DNA-binding domain)"/>
    <property type="match status" value="2"/>
</dbReference>
<evidence type="ECO:0000259" key="5">
    <source>
        <dbReference type="PROSITE" id="PS50023"/>
    </source>
</evidence>
<organism evidence="6 7">
    <name type="scientific">Steinernema carpocapsae</name>
    <name type="common">Entomopathogenic nematode</name>
    <dbReference type="NCBI Taxonomy" id="34508"/>
    <lineage>
        <taxon>Eukaryota</taxon>
        <taxon>Metazoa</taxon>
        <taxon>Ecdysozoa</taxon>
        <taxon>Nematoda</taxon>
        <taxon>Chromadorea</taxon>
        <taxon>Rhabditida</taxon>
        <taxon>Tylenchina</taxon>
        <taxon>Panagrolaimomorpha</taxon>
        <taxon>Strongyloidoidea</taxon>
        <taxon>Steinernematidae</taxon>
        <taxon>Steinernema</taxon>
    </lineage>
</organism>
<dbReference type="Proteomes" id="UP000298663">
    <property type="component" value="Unassembled WGS sequence"/>
</dbReference>
<comment type="caution">
    <text evidence="6">The sequence shown here is derived from an EMBL/GenBank/DDBJ whole genome shotgun (WGS) entry which is preliminary data.</text>
</comment>
<dbReference type="GO" id="GO:0030036">
    <property type="term" value="P:actin cytoskeleton organization"/>
    <property type="evidence" value="ECO:0007669"/>
    <property type="project" value="TreeGrafter"/>
</dbReference>
<reference evidence="6 7" key="2">
    <citation type="journal article" date="2019" name="G3 (Bethesda)">
        <title>Hybrid Assembly of the Genome of the Entomopathogenic Nematode Steinernema carpocapsae Identifies the X-Chromosome.</title>
        <authorList>
            <person name="Serra L."/>
            <person name="Macchietto M."/>
            <person name="Macias-Munoz A."/>
            <person name="McGill C.J."/>
            <person name="Rodriguez I.M."/>
            <person name="Rodriguez B."/>
            <person name="Murad R."/>
            <person name="Mortazavi A."/>
        </authorList>
    </citation>
    <scope>NUCLEOTIDE SEQUENCE [LARGE SCALE GENOMIC DNA]</scope>
    <source>
        <strain evidence="6 7">ALL</strain>
    </source>
</reference>
<dbReference type="SMART" id="SM00132">
    <property type="entry name" value="LIM"/>
    <property type="match status" value="2"/>
</dbReference>
<evidence type="ECO:0000313" key="6">
    <source>
        <dbReference type="EMBL" id="TKR79905.1"/>
    </source>
</evidence>
<dbReference type="PANTHER" id="PTHR24214:SF38">
    <property type="entry name" value="PDZ AND LIM DOMAIN PROTEIN ZASP-RELATED"/>
    <property type="match status" value="1"/>
</dbReference>
<dbReference type="GO" id="GO:0030018">
    <property type="term" value="C:Z disc"/>
    <property type="evidence" value="ECO:0007669"/>
    <property type="project" value="TreeGrafter"/>
</dbReference>
<dbReference type="GO" id="GO:0046872">
    <property type="term" value="F:metal ion binding"/>
    <property type="evidence" value="ECO:0007669"/>
    <property type="project" value="UniProtKB-KW"/>
</dbReference>
<keyword evidence="7" id="KW-1185">Reference proteome</keyword>
<sequence length="143" mass="16833">MAAKDEDLLKCGFCHASVGKEAVVAMNRPWHSEHFLCSECNQPIRQTYQIANNNPFCINCFAMKHNSRCAGCNEVLPEKCLKAMDKHWHPHCFVCSLCRRPLPNGEYYLIDNQPYDLDCHWAKRLEKRNHMQQEMHVRYHEDL</sequence>
<name>A0A4V6A2L5_STECR</name>
<gene>
    <name evidence="6" type="ORF">L596_014056</name>
</gene>
<evidence type="ECO:0000256" key="2">
    <source>
        <dbReference type="ARBA" id="ARBA00022833"/>
    </source>
</evidence>
<protein>
    <recommendedName>
        <fullName evidence="5">LIM zinc-binding domain-containing protein</fullName>
    </recommendedName>
</protein>
<evidence type="ECO:0000313" key="7">
    <source>
        <dbReference type="Proteomes" id="UP000298663"/>
    </source>
</evidence>
<feature type="domain" description="LIM zinc-binding" evidence="5">
    <location>
        <begin position="67"/>
        <end position="127"/>
    </location>
</feature>
<dbReference type="PROSITE" id="PS00478">
    <property type="entry name" value="LIM_DOMAIN_1"/>
    <property type="match status" value="2"/>
</dbReference>
<dbReference type="GO" id="GO:0051371">
    <property type="term" value="F:muscle alpha-actinin binding"/>
    <property type="evidence" value="ECO:0007669"/>
    <property type="project" value="TreeGrafter"/>
</dbReference>
<dbReference type="Pfam" id="PF00412">
    <property type="entry name" value="LIM"/>
    <property type="match status" value="2"/>
</dbReference>
<dbReference type="GO" id="GO:0001725">
    <property type="term" value="C:stress fiber"/>
    <property type="evidence" value="ECO:0007669"/>
    <property type="project" value="TreeGrafter"/>
</dbReference>
<dbReference type="GO" id="GO:0005912">
    <property type="term" value="C:adherens junction"/>
    <property type="evidence" value="ECO:0007669"/>
    <property type="project" value="TreeGrafter"/>
</dbReference>
<accession>A0A4V6A2L5</accession>
<dbReference type="OrthoDB" id="17591at2759"/>
<dbReference type="GO" id="GO:0031941">
    <property type="term" value="C:filamentous actin"/>
    <property type="evidence" value="ECO:0007669"/>
    <property type="project" value="TreeGrafter"/>
</dbReference>
<dbReference type="CDD" id="cd09396">
    <property type="entry name" value="LIM_DA1"/>
    <property type="match status" value="1"/>
</dbReference>
<dbReference type="GO" id="GO:0061061">
    <property type="term" value="P:muscle structure development"/>
    <property type="evidence" value="ECO:0007669"/>
    <property type="project" value="TreeGrafter"/>
</dbReference>
<keyword evidence="2 4" id="KW-0862">Zinc</keyword>
<evidence type="ECO:0000256" key="3">
    <source>
        <dbReference type="ARBA" id="ARBA00023038"/>
    </source>
</evidence>
<evidence type="ECO:0000256" key="4">
    <source>
        <dbReference type="PROSITE-ProRule" id="PRU00125"/>
    </source>
</evidence>
<dbReference type="PROSITE" id="PS50023">
    <property type="entry name" value="LIM_DOMAIN_2"/>
    <property type="match status" value="1"/>
</dbReference>
<keyword evidence="3 4" id="KW-0440">LIM domain</keyword>
<dbReference type="GO" id="GO:0003779">
    <property type="term" value="F:actin binding"/>
    <property type="evidence" value="ECO:0007669"/>
    <property type="project" value="TreeGrafter"/>
</dbReference>
<dbReference type="InterPro" id="IPR050604">
    <property type="entry name" value="PDZ-LIM_domain"/>
</dbReference>
<dbReference type="Gene3D" id="2.10.110.10">
    <property type="entry name" value="Cysteine Rich Protein"/>
    <property type="match status" value="2"/>
</dbReference>
<keyword evidence="1 4" id="KW-0479">Metal-binding</keyword>